<sequence length="504" mass="58330">MLRWFVLVCLMTVSSLLKSQDIFDSSVLHTIHLQMPISNWYDTLAVWYDEGAKSNDSKKFLETNVTIDGNKLAEIAGIRFKGQYSYTGFPGKKKPFRLHFNKFNSQRYQGIRKINLHNLAGDPSFLREHLSYSFLRHAGVPASRTSFTKLYINNQYWGVYLIVEEPEDKLFLENHFGSSKGNLFESKNTTRLQYLGNDENLYANELKLQSDYSSSAWKNLISFLDFYNNSTAPNYGYLFKEKLETGTYFKSLSIDVFLNNWDSYPFNGRNFFIYDHPQTNRLHWIPWDYNLSMWKEDLPIWPLDGNSRYQYKPLIWKIKADPLLTQQYYKALCQLVNETSQTFPYEQLVDNAQKLIGKAVSEDTLKFYAYNQFVKNADDTVVVSMLRSNVPKDITLPGIKTIFKTRPAKVRERLLKLGCDCDNIKETAVQVKLFPNPVTGKLSLSIQNTEVSNINIYLYNLQGVQILTRQLVVEKGIAAFNVGNLAAGIYFIKVGDKTMPFIKL</sequence>
<proteinExistence type="predicted"/>
<dbReference type="GO" id="GO:0016301">
    <property type="term" value="F:kinase activity"/>
    <property type="evidence" value="ECO:0007669"/>
    <property type="project" value="UniProtKB-KW"/>
</dbReference>
<keyword evidence="3" id="KW-0808">Transferase</keyword>
<dbReference type="PANTHER" id="PTHR40050">
    <property type="entry name" value="INNER SPORE COAT PROTEIN H"/>
    <property type="match status" value="1"/>
</dbReference>
<evidence type="ECO:0000256" key="1">
    <source>
        <dbReference type="SAM" id="SignalP"/>
    </source>
</evidence>
<organism evidence="3 4">
    <name type="scientific">Polluticaenibacter yanchengensis</name>
    <dbReference type="NCBI Taxonomy" id="3014562"/>
    <lineage>
        <taxon>Bacteria</taxon>
        <taxon>Pseudomonadati</taxon>
        <taxon>Bacteroidota</taxon>
        <taxon>Chitinophagia</taxon>
        <taxon>Chitinophagales</taxon>
        <taxon>Chitinophagaceae</taxon>
        <taxon>Polluticaenibacter</taxon>
    </lineage>
</organism>
<dbReference type="PANTHER" id="PTHR40050:SF1">
    <property type="entry name" value="INNER SPORE COAT PROTEIN H"/>
    <property type="match status" value="1"/>
</dbReference>
<gene>
    <name evidence="3" type="ORF">O3P16_15295</name>
</gene>
<evidence type="ECO:0000259" key="2">
    <source>
        <dbReference type="Pfam" id="PF18962"/>
    </source>
</evidence>
<feature type="signal peptide" evidence="1">
    <location>
        <begin position="1"/>
        <end position="19"/>
    </location>
</feature>
<keyword evidence="4" id="KW-1185">Reference proteome</keyword>
<feature type="chain" id="PRO_5045489225" evidence="1">
    <location>
        <begin position="20"/>
        <end position="504"/>
    </location>
</feature>
<feature type="domain" description="Secretion system C-terminal sorting" evidence="2">
    <location>
        <begin position="433"/>
        <end position="498"/>
    </location>
</feature>
<accession>A0ABT4UMV6</accession>
<dbReference type="InterPro" id="IPR026444">
    <property type="entry name" value="Secre_tail"/>
</dbReference>
<dbReference type="EMBL" id="JAQGEF010000024">
    <property type="protein sequence ID" value="MDA3616181.1"/>
    <property type="molecule type" value="Genomic_DNA"/>
</dbReference>
<dbReference type="Pfam" id="PF18962">
    <property type="entry name" value="Por_Secre_tail"/>
    <property type="match status" value="1"/>
</dbReference>
<reference evidence="3 4" key="1">
    <citation type="submission" date="2022-12" db="EMBL/GenBank/DDBJ databases">
        <title>Chitinophagaceae gen. sp. nov., a new member of the family Chitinophagaceae, isolated from soil in a chemical factory.</title>
        <authorList>
            <person name="Ke Z."/>
        </authorList>
    </citation>
    <scope>NUCLEOTIDE SEQUENCE [LARGE SCALE GENOMIC DNA]</scope>
    <source>
        <strain evidence="3 4">LY-5</strain>
    </source>
</reference>
<protein>
    <submittedName>
        <fullName evidence="3">CotH kinase family protein</fullName>
    </submittedName>
</protein>
<name>A0ABT4UMV6_9BACT</name>
<evidence type="ECO:0000313" key="4">
    <source>
        <dbReference type="Proteomes" id="UP001210231"/>
    </source>
</evidence>
<dbReference type="InterPro" id="IPR014867">
    <property type="entry name" value="Spore_coat_CotH_CotH2/3/7"/>
</dbReference>
<comment type="caution">
    <text evidence="3">The sequence shown here is derived from an EMBL/GenBank/DDBJ whole genome shotgun (WGS) entry which is preliminary data.</text>
</comment>
<dbReference type="Proteomes" id="UP001210231">
    <property type="component" value="Unassembled WGS sequence"/>
</dbReference>
<dbReference type="NCBIfam" id="TIGR04183">
    <property type="entry name" value="Por_Secre_tail"/>
    <property type="match status" value="1"/>
</dbReference>
<keyword evidence="3" id="KW-0418">Kinase</keyword>
<dbReference type="Pfam" id="PF08757">
    <property type="entry name" value="CotH"/>
    <property type="match status" value="1"/>
</dbReference>
<dbReference type="RefSeq" id="WP_407032511.1">
    <property type="nucleotide sequence ID" value="NZ_JAQGEF010000024.1"/>
</dbReference>
<evidence type="ECO:0000313" key="3">
    <source>
        <dbReference type="EMBL" id="MDA3616181.1"/>
    </source>
</evidence>
<keyword evidence="1" id="KW-0732">Signal</keyword>